<sequence>MKHTAHAWLLGSLIFGLPCLNAAAKVDTSVTLTGLKITVSDPTPNDGLAAGFIANASGSSQYSVIASNGQTASYQDNGSSSSYGLPASGTNLSSALSQSIATFGGGYLGDISAAAHTSDEFVQSAIPFAGPRADVNASYGLFVKPHTVLTITGLLSMHASSTEGALLPNNSLEVHSGLGFSASPIFPYLTPGISELYYHSDALDLATGQASGSLSKDWSYTFTNNSDVGGTLELQWFIRSDIYLKTSVVPTTPVPEPDAWLMFGAGALLLGALARRRQRRG</sequence>
<comment type="caution">
    <text evidence="3">The sequence shown here is derived from an EMBL/GenBank/DDBJ whole genome shotgun (WGS) entry which is preliminary data.</text>
</comment>
<feature type="signal peptide" evidence="1">
    <location>
        <begin position="1"/>
        <end position="24"/>
    </location>
</feature>
<dbReference type="EMBL" id="WWCN01000001">
    <property type="protein sequence ID" value="MYM21315.1"/>
    <property type="molecule type" value="Genomic_DNA"/>
</dbReference>
<gene>
    <name evidence="3" type="ORF">GTP46_01450</name>
</gene>
<dbReference type="AlphaFoldDB" id="A0A6L8K336"/>
<dbReference type="RefSeq" id="WP_161004847.1">
    <property type="nucleotide sequence ID" value="NZ_WWCN01000001.1"/>
</dbReference>
<name>A0A6L8K336_9BURK</name>
<evidence type="ECO:0000259" key="2">
    <source>
        <dbReference type="Pfam" id="PF07589"/>
    </source>
</evidence>
<evidence type="ECO:0000313" key="3">
    <source>
        <dbReference type="EMBL" id="MYM21315.1"/>
    </source>
</evidence>
<keyword evidence="1" id="KW-0732">Signal</keyword>
<dbReference type="Pfam" id="PF07589">
    <property type="entry name" value="PEP-CTERM"/>
    <property type="match status" value="1"/>
</dbReference>
<dbReference type="NCBIfam" id="TIGR02595">
    <property type="entry name" value="PEP_CTERM"/>
    <property type="match status" value="1"/>
</dbReference>
<feature type="domain" description="Ice-binding protein C-terminal" evidence="2">
    <location>
        <begin position="253"/>
        <end position="277"/>
    </location>
</feature>
<dbReference type="InterPro" id="IPR013424">
    <property type="entry name" value="Ice-binding_C"/>
</dbReference>
<dbReference type="Proteomes" id="UP000479335">
    <property type="component" value="Unassembled WGS sequence"/>
</dbReference>
<accession>A0A6L8K336</accession>
<organism evidence="3 4">
    <name type="scientific">Duganella flavida</name>
    <dbReference type="NCBI Taxonomy" id="2692175"/>
    <lineage>
        <taxon>Bacteria</taxon>
        <taxon>Pseudomonadati</taxon>
        <taxon>Pseudomonadota</taxon>
        <taxon>Betaproteobacteria</taxon>
        <taxon>Burkholderiales</taxon>
        <taxon>Oxalobacteraceae</taxon>
        <taxon>Telluria group</taxon>
        <taxon>Duganella</taxon>
    </lineage>
</organism>
<reference evidence="3 4" key="1">
    <citation type="submission" date="2019-12" db="EMBL/GenBank/DDBJ databases">
        <title>Novel species isolated from a subtropical stream in China.</title>
        <authorList>
            <person name="Lu H."/>
        </authorList>
    </citation>
    <scope>NUCLEOTIDE SEQUENCE [LARGE SCALE GENOMIC DNA]</scope>
    <source>
        <strain evidence="3 4">FT135W</strain>
    </source>
</reference>
<evidence type="ECO:0000313" key="4">
    <source>
        <dbReference type="Proteomes" id="UP000479335"/>
    </source>
</evidence>
<protein>
    <submittedName>
        <fullName evidence="3">PEP-CTERM sorting domain-containing protein</fullName>
    </submittedName>
</protein>
<evidence type="ECO:0000256" key="1">
    <source>
        <dbReference type="SAM" id="SignalP"/>
    </source>
</evidence>
<proteinExistence type="predicted"/>
<keyword evidence="4" id="KW-1185">Reference proteome</keyword>
<feature type="chain" id="PRO_5027000454" evidence="1">
    <location>
        <begin position="25"/>
        <end position="281"/>
    </location>
</feature>